<dbReference type="PANTHER" id="PTHR13789">
    <property type="entry name" value="MONOOXYGENASE"/>
    <property type="match status" value="1"/>
</dbReference>
<gene>
    <name evidence="7" type="ORF">EWM64_g5491</name>
</gene>
<keyword evidence="3" id="KW-0274">FAD</keyword>
<name>A0A4Y9ZWW2_9AGAM</name>
<protein>
    <recommendedName>
        <fullName evidence="6">FAD-binding domain-containing protein</fullName>
    </recommendedName>
</protein>
<evidence type="ECO:0000259" key="6">
    <source>
        <dbReference type="Pfam" id="PF01494"/>
    </source>
</evidence>
<reference evidence="7 8" key="1">
    <citation type="submission" date="2019-02" db="EMBL/GenBank/DDBJ databases">
        <title>Genome sequencing of the rare red list fungi Hericium alpestre (H. flagellum).</title>
        <authorList>
            <person name="Buettner E."/>
            <person name="Kellner H."/>
        </authorList>
    </citation>
    <scope>NUCLEOTIDE SEQUENCE [LARGE SCALE GENOMIC DNA]</scope>
    <source>
        <strain evidence="7 8">DSM 108284</strain>
    </source>
</reference>
<dbReference type="GO" id="GO:0071949">
    <property type="term" value="F:FAD binding"/>
    <property type="evidence" value="ECO:0007669"/>
    <property type="project" value="InterPro"/>
</dbReference>
<dbReference type="SUPFAM" id="SSF51905">
    <property type="entry name" value="FAD/NAD(P)-binding domain"/>
    <property type="match status" value="1"/>
</dbReference>
<dbReference type="GO" id="GO:0004497">
    <property type="term" value="F:monooxygenase activity"/>
    <property type="evidence" value="ECO:0007669"/>
    <property type="project" value="UniProtKB-KW"/>
</dbReference>
<keyword evidence="8" id="KW-1185">Reference proteome</keyword>
<comment type="caution">
    <text evidence="7">The sequence shown here is derived from an EMBL/GenBank/DDBJ whole genome shotgun (WGS) entry which is preliminary data.</text>
</comment>
<dbReference type="PRINTS" id="PR00420">
    <property type="entry name" value="RNGMNOXGNASE"/>
</dbReference>
<dbReference type="Pfam" id="PF01494">
    <property type="entry name" value="FAD_binding_3"/>
    <property type="match status" value="1"/>
</dbReference>
<proteinExistence type="inferred from homology"/>
<keyword evidence="2" id="KW-0285">Flavoprotein</keyword>
<evidence type="ECO:0000256" key="2">
    <source>
        <dbReference type="ARBA" id="ARBA00022630"/>
    </source>
</evidence>
<dbReference type="SUPFAM" id="SSF54373">
    <property type="entry name" value="FAD-linked reductases, C-terminal domain"/>
    <property type="match status" value="1"/>
</dbReference>
<dbReference type="AlphaFoldDB" id="A0A4Y9ZWW2"/>
<feature type="domain" description="FAD-binding" evidence="6">
    <location>
        <begin position="27"/>
        <end position="353"/>
    </location>
</feature>
<dbReference type="PANTHER" id="PTHR13789:SF147">
    <property type="entry name" value="PUTATIVE (AFU_ORTHOLOGUE AFUA_2G01950)-RELATED"/>
    <property type="match status" value="1"/>
</dbReference>
<dbReference type="OrthoDB" id="9993796at2759"/>
<dbReference type="EMBL" id="SFCI01000664">
    <property type="protein sequence ID" value="TFY78523.1"/>
    <property type="molecule type" value="Genomic_DNA"/>
</dbReference>
<comment type="similarity">
    <text evidence="1">Belongs to the paxM FAD-dependent monooxygenase family.</text>
</comment>
<keyword evidence="5" id="KW-0503">Monooxygenase</keyword>
<evidence type="ECO:0000313" key="8">
    <source>
        <dbReference type="Proteomes" id="UP000298061"/>
    </source>
</evidence>
<keyword evidence="4" id="KW-0560">Oxidoreductase</keyword>
<sequence length="371" mass="40324">MTTQIPLSTPPAGVPPLYERPSPLSLHIIVIGCGLGGLAATHTISHALPNSHITLIEAASVIGDVGAGIQVSPNATRLLMRWGLGPALAATAVRPEAIVFRQYSTGEKVGYTRWGERMEVAHGAPYLHVHRADYHRLLTSLVDGRPNVKIRLASTVTAVESDPDADGGPSVTLANGDVIHGDLIIGADGVKSIVQGVVTGRADAPRATGDAAYRAVIPTDVMMDDPELRPFVETPEMTAWMAPRRHLMAYCIRAKKEYNLVLLHPDDGSVESWTAEGSADKMRRDFADFEPRVQKMLSFVSSTLKWRLMDRSALEHWVHPKGRVALLGDSCHPMLPYRAQGAAMAIEDAAVLAYEDLRYMNLSFTQRSTDL</sequence>
<dbReference type="InterPro" id="IPR002938">
    <property type="entry name" value="FAD-bd"/>
</dbReference>
<dbReference type="InterPro" id="IPR036188">
    <property type="entry name" value="FAD/NAD-bd_sf"/>
</dbReference>
<evidence type="ECO:0000313" key="7">
    <source>
        <dbReference type="EMBL" id="TFY78523.1"/>
    </source>
</evidence>
<dbReference type="Gene3D" id="3.50.50.60">
    <property type="entry name" value="FAD/NAD(P)-binding domain"/>
    <property type="match status" value="1"/>
</dbReference>
<dbReference type="Proteomes" id="UP000298061">
    <property type="component" value="Unassembled WGS sequence"/>
</dbReference>
<evidence type="ECO:0000256" key="1">
    <source>
        <dbReference type="ARBA" id="ARBA00007992"/>
    </source>
</evidence>
<evidence type="ECO:0000256" key="4">
    <source>
        <dbReference type="ARBA" id="ARBA00023002"/>
    </source>
</evidence>
<evidence type="ECO:0000256" key="5">
    <source>
        <dbReference type="ARBA" id="ARBA00023033"/>
    </source>
</evidence>
<dbReference type="InterPro" id="IPR050493">
    <property type="entry name" value="FAD-dep_Monooxygenase_BioMet"/>
</dbReference>
<evidence type="ECO:0000256" key="3">
    <source>
        <dbReference type="ARBA" id="ARBA00022827"/>
    </source>
</evidence>
<dbReference type="STRING" id="135208.A0A4Y9ZWW2"/>
<organism evidence="7 8">
    <name type="scientific">Hericium alpestre</name>
    <dbReference type="NCBI Taxonomy" id="135208"/>
    <lineage>
        <taxon>Eukaryota</taxon>
        <taxon>Fungi</taxon>
        <taxon>Dikarya</taxon>
        <taxon>Basidiomycota</taxon>
        <taxon>Agaricomycotina</taxon>
        <taxon>Agaricomycetes</taxon>
        <taxon>Russulales</taxon>
        <taxon>Hericiaceae</taxon>
        <taxon>Hericium</taxon>
    </lineage>
</organism>
<accession>A0A4Y9ZWW2</accession>